<protein>
    <submittedName>
        <fullName evidence="2">Uncharacterized protein</fullName>
    </submittedName>
</protein>
<feature type="region of interest" description="Disordered" evidence="1">
    <location>
        <begin position="173"/>
        <end position="197"/>
    </location>
</feature>
<feature type="compositionally biased region" description="Polar residues" evidence="1">
    <location>
        <begin position="1"/>
        <end position="20"/>
    </location>
</feature>
<feature type="region of interest" description="Disordered" evidence="1">
    <location>
        <begin position="1"/>
        <end position="151"/>
    </location>
</feature>
<dbReference type="AlphaFoldDB" id="W7I6W0"/>
<dbReference type="EMBL" id="KI966437">
    <property type="protein sequence ID" value="EWC44645.1"/>
    <property type="molecule type" value="Genomic_DNA"/>
</dbReference>
<feature type="compositionally biased region" description="Polar residues" evidence="1">
    <location>
        <begin position="46"/>
        <end position="61"/>
    </location>
</feature>
<evidence type="ECO:0000256" key="1">
    <source>
        <dbReference type="SAM" id="MobiDB-lite"/>
    </source>
</evidence>
<feature type="compositionally biased region" description="Low complexity" evidence="1">
    <location>
        <begin position="323"/>
        <end position="356"/>
    </location>
</feature>
<feature type="compositionally biased region" description="Polar residues" evidence="1">
    <location>
        <begin position="357"/>
        <end position="373"/>
    </location>
</feature>
<accession>W7I6W0</accession>
<reference evidence="2 3" key="1">
    <citation type="submission" date="2013-05" db="EMBL/GenBank/DDBJ databases">
        <title>Drechslerella stenobrocha genome reveals carnivorous origination and mechanical trapping mechanism of predatory fungi.</title>
        <authorList>
            <person name="Liu X."/>
            <person name="Zhang W."/>
            <person name="Liu K."/>
        </authorList>
    </citation>
    <scope>NUCLEOTIDE SEQUENCE [LARGE SCALE GENOMIC DNA]</scope>
    <source>
        <strain evidence="2 3">248</strain>
    </source>
</reference>
<dbReference type="OrthoDB" id="5431332at2759"/>
<feature type="compositionally biased region" description="Polar residues" evidence="1">
    <location>
        <begin position="85"/>
        <end position="105"/>
    </location>
</feature>
<feature type="compositionally biased region" description="Pro residues" evidence="1">
    <location>
        <begin position="229"/>
        <end position="239"/>
    </location>
</feature>
<dbReference type="Proteomes" id="UP000024837">
    <property type="component" value="Unassembled WGS sequence"/>
</dbReference>
<evidence type="ECO:0000313" key="2">
    <source>
        <dbReference type="EMBL" id="EWC44645.1"/>
    </source>
</evidence>
<dbReference type="HOGENOM" id="CLU_359808_0_0_1"/>
<sequence length="778" mass="77814">MIYATKISTLPSDITSTTPVATLPSSSTTDETPTLTTIPEEATPTSTRLSASLGPSTSGNALPTDPFDGPGFTTIAPPQDISRGLETSTVTSASTQESDSVTTSIEAMVTSGAGAEPSTSAESDPSSNLFDGPGFMTIAPPSNIRTGSLSATSTSTIESSVISTSQLSTSEYLATDAPTPPGPITSVDSDATTVPTGTPTLGPGFSFIPFPGGEMESSSSTDMPSSTSTPPPADVPPEIPGGMDTTVMRSPLSTTVSTLSSSNPLPSLETTSEALLPSGTSAPMASSPGVVDTTGLPVSSGIPDLVLPSSVPDAYAPDPTGGPEVSSVPVSQSEPASTVDTSSPSSSTSDAPLPTSEGSTPTVTSSEASQPTASVIPGGPDLVIPTTTSDSFGTDAPGGRDPQATTASISSTSSVTSSEETSSAQVPTTVFVTVVVPTAPTATVTETVYPSLSTVTAEPSAPATTASTDNGDIIDPTRAVGPPPELILPTSAAESYKPAPTGSASPTFARSTTTILELVTRTQTDSVVVTRYTTLASTAAGVIPVPTDSDVLTTVFETQTAPAIVTSAPSLDASSNAPEFGNVISVTFTASYPVPLLPFPAGPSKPGGDDEDNGNGGIYTTIQMTTTYQRVGVSTPVSAPFTYIASTIDYPGPGADSPTTTATTSAVISTRPVRDGFVIPTGGLVISRRDVGGAQGVAIPEPTTSLTTLSTVKASGTDRAVPTGKGVGYAPTMRTNVERALAVPASLQAGSGAHQGQMSFGLLAVVFLVGIVAERMMV</sequence>
<feature type="compositionally biased region" description="Low complexity" evidence="1">
    <location>
        <begin position="404"/>
        <end position="425"/>
    </location>
</feature>
<feature type="compositionally biased region" description="Polar residues" evidence="1">
    <location>
        <begin position="117"/>
        <end position="129"/>
    </location>
</feature>
<proteinExistence type="predicted"/>
<feature type="compositionally biased region" description="Low complexity" evidence="1">
    <location>
        <begin position="22"/>
        <end position="45"/>
    </location>
</feature>
<feature type="compositionally biased region" description="Low complexity" evidence="1">
    <location>
        <begin position="210"/>
        <end position="228"/>
    </location>
</feature>
<feature type="region of interest" description="Disordered" evidence="1">
    <location>
        <begin position="210"/>
        <end position="425"/>
    </location>
</feature>
<evidence type="ECO:0000313" key="3">
    <source>
        <dbReference type="Proteomes" id="UP000024837"/>
    </source>
</evidence>
<feature type="compositionally biased region" description="Low complexity" evidence="1">
    <location>
        <begin position="250"/>
        <end position="272"/>
    </location>
</feature>
<keyword evidence="3" id="KW-1185">Reference proteome</keyword>
<name>W7I6W0_9PEZI</name>
<gene>
    <name evidence="2" type="ORF">DRE_06634</name>
</gene>
<organism evidence="2 3">
    <name type="scientific">Drechslerella stenobrocha 248</name>
    <dbReference type="NCBI Taxonomy" id="1043628"/>
    <lineage>
        <taxon>Eukaryota</taxon>
        <taxon>Fungi</taxon>
        <taxon>Dikarya</taxon>
        <taxon>Ascomycota</taxon>
        <taxon>Pezizomycotina</taxon>
        <taxon>Orbiliomycetes</taxon>
        <taxon>Orbiliales</taxon>
        <taxon>Orbiliaceae</taxon>
        <taxon>Drechslerella</taxon>
    </lineage>
</organism>